<dbReference type="RefSeq" id="XP_009523121.1">
    <property type="nucleotide sequence ID" value="XM_009524826.1"/>
</dbReference>
<feature type="non-terminal residue" evidence="1">
    <location>
        <position position="132"/>
    </location>
</feature>
<evidence type="ECO:0000313" key="1">
    <source>
        <dbReference type="EMBL" id="EGZ20404.1"/>
    </source>
</evidence>
<dbReference type="Proteomes" id="UP000002640">
    <property type="component" value="Unassembled WGS sequence"/>
</dbReference>
<proteinExistence type="predicted"/>
<dbReference type="KEGG" id="psoj:PHYSODRAFT_490747"/>
<evidence type="ECO:0000313" key="2">
    <source>
        <dbReference type="Proteomes" id="UP000002640"/>
    </source>
</evidence>
<dbReference type="AlphaFoldDB" id="G4Z7K1"/>
<dbReference type="SMR" id="G4Z7K1"/>
<keyword evidence="2" id="KW-1185">Reference proteome</keyword>
<dbReference type="InParanoid" id="G4Z7K1"/>
<evidence type="ECO:0008006" key="3">
    <source>
        <dbReference type="Google" id="ProtNLM"/>
    </source>
</evidence>
<dbReference type="InterPro" id="IPR036537">
    <property type="entry name" value="Adaptor_Cbl_N_dom_sf"/>
</dbReference>
<dbReference type="GeneID" id="20656618"/>
<dbReference type="Gene3D" id="1.20.930.20">
    <property type="entry name" value="Adaptor protein Cbl, N-terminal domain"/>
    <property type="match status" value="1"/>
</dbReference>
<reference evidence="1 2" key="1">
    <citation type="journal article" date="2006" name="Science">
        <title>Phytophthora genome sequences uncover evolutionary origins and mechanisms of pathogenesis.</title>
        <authorList>
            <person name="Tyler B.M."/>
            <person name="Tripathy S."/>
            <person name="Zhang X."/>
            <person name="Dehal P."/>
            <person name="Jiang R.H."/>
            <person name="Aerts A."/>
            <person name="Arredondo F.D."/>
            <person name="Baxter L."/>
            <person name="Bensasson D."/>
            <person name="Beynon J.L."/>
            <person name="Chapman J."/>
            <person name="Damasceno C.M."/>
            <person name="Dorrance A.E."/>
            <person name="Dou D."/>
            <person name="Dickerman A.W."/>
            <person name="Dubchak I.L."/>
            <person name="Garbelotto M."/>
            <person name="Gijzen M."/>
            <person name="Gordon S.G."/>
            <person name="Govers F."/>
            <person name="Grunwald N.J."/>
            <person name="Huang W."/>
            <person name="Ivors K.L."/>
            <person name="Jones R.W."/>
            <person name="Kamoun S."/>
            <person name="Krampis K."/>
            <person name="Lamour K.H."/>
            <person name="Lee M.K."/>
            <person name="McDonald W.H."/>
            <person name="Medina M."/>
            <person name="Meijer H.J."/>
            <person name="Nordberg E.K."/>
            <person name="Maclean D.J."/>
            <person name="Ospina-Giraldo M.D."/>
            <person name="Morris P.F."/>
            <person name="Phuntumart V."/>
            <person name="Putnam N.H."/>
            <person name="Rash S."/>
            <person name="Rose J.K."/>
            <person name="Sakihama Y."/>
            <person name="Salamov A.A."/>
            <person name="Savidor A."/>
            <person name="Scheuring C.F."/>
            <person name="Smith B.M."/>
            <person name="Sobral B.W."/>
            <person name="Terry A."/>
            <person name="Torto-Alalibo T.A."/>
            <person name="Win J."/>
            <person name="Xu Z."/>
            <person name="Zhang H."/>
            <person name="Grigoriev I.V."/>
            <person name="Rokhsar D.S."/>
            <person name="Boore J.L."/>
        </authorList>
    </citation>
    <scope>NUCLEOTIDE SEQUENCE [LARGE SCALE GENOMIC DNA]</scope>
    <source>
        <strain evidence="1 2">P6497</strain>
    </source>
</reference>
<protein>
    <recommendedName>
        <fullName evidence="3">Syntaxin N-terminal domain-containing protein</fullName>
    </recommendedName>
</protein>
<name>G4Z7K1_PHYSP</name>
<gene>
    <name evidence="1" type="ORF">PHYSODRAFT_490747</name>
</gene>
<dbReference type="OMA" id="KSHQRLM"/>
<organism evidence="1 2">
    <name type="scientific">Phytophthora sojae (strain P6497)</name>
    <name type="common">Soybean stem and root rot agent</name>
    <name type="synonym">Phytophthora megasperma f. sp. glycines</name>
    <dbReference type="NCBI Taxonomy" id="1094619"/>
    <lineage>
        <taxon>Eukaryota</taxon>
        <taxon>Sar</taxon>
        <taxon>Stramenopiles</taxon>
        <taxon>Oomycota</taxon>
        <taxon>Peronosporomycetes</taxon>
        <taxon>Peronosporales</taxon>
        <taxon>Peronosporaceae</taxon>
        <taxon>Phytophthora</taxon>
    </lineage>
</organism>
<accession>G4Z7K1</accession>
<sequence length="132" mass="15529">MDFIVDVLHQVYELQGRARHQRRANREIYLRAMEMYTELQMSESVQNNGTLQRTAALEKFADSVRDFHSYLRAYNNKPRVVRLVKRSEMEERQQQINDEMGQLIQTMNFAATIASMNTDASVARANNKKRFP</sequence>
<dbReference type="GO" id="GO:0007166">
    <property type="term" value="P:cell surface receptor signaling pathway"/>
    <property type="evidence" value="ECO:0007669"/>
    <property type="project" value="InterPro"/>
</dbReference>
<dbReference type="EMBL" id="JH159153">
    <property type="protein sequence ID" value="EGZ20404.1"/>
    <property type="molecule type" value="Genomic_DNA"/>
</dbReference>